<dbReference type="EMBL" id="LKCN02000018">
    <property type="protein sequence ID" value="RCI08778.1"/>
    <property type="molecule type" value="Genomic_DNA"/>
</dbReference>
<evidence type="ECO:0000313" key="2">
    <source>
        <dbReference type="Proteomes" id="UP000253664"/>
    </source>
</evidence>
<protein>
    <submittedName>
        <fullName evidence="1">Uncharacterized protein</fullName>
    </submittedName>
</protein>
<evidence type="ECO:0000313" key="1">
    <source>
        <dbReference type="EMBL" id="RCI08778.1"/>
    </source>
</evidence>
<comment type="caution">
    <text evidence="1">The sequence shown here is derived from an EMBL/GenBank/DDBJ whole genome shotgun (WGS) entry which is preliminary data.</text>
</comment>
<name>A0A367L2Z4_9HYPO</name>
<proteinExistence type="predicted"/>
<dbReference type="AlphaFoldDB" id="A0A367L2Z4"/>
<dbReference type="Proteomes" id="UP000253664">
    <property type="component" value="Unassembled WGS sequence"/>
</dbReference>
<gene>
    <name evidence="1" type="ORF">L249_4893</name>
</gene>
<keyword evidence="2" id="KW-1185">Reference proteome</keyword>
<organism evidence="1 2">
    <name type="scientific">Ophiocordyceps polyrhachis-furcata BCC 54312</name>
    <dbReference type="NCBI Taxonomy" id="1330021"/>
    <lineage>
        <taxon>Eukaryota</taxon>
        <taxon>Fungi</taxon>
        <taxon>Dikarya</taxon>
        <taxon>Ascomycota</taxon>
        <taxon>Pezizomycotina</taxon>
        <taxon>Sordariomycetes</taxon>
        <taxon>Hypocreomycetidae</taxon>
        <taxon>Hypocreales</taxon>
        <taxon>Ophiocordycipitaceae</taxon>
        <taxon>Ophiocordyceps</taxon>
    </lineage>
</organism>
<feature type="non-terminal residue" evidence="1">
    <location>
        <position position="1"/>
    </location>
</feature>
<accession>A0A367L2Z4</accession>
<sequence>VWSDKFKVDEDDNDGVWRREWLEVDVLLYGPGDGAEGCSYMDLDTKERPRGWVSLEDKSSRSSSLSEIQNQTIHHGHGYSLVEWKYIWNNMTNPQSMKFAFLGERIASGAWDWSRPEHVSSDGFQGGRPSRETIEKKAHSQADADKVPSFVMVFPFFFFPLRLLLSFTGDEGRERLRKEKNINKVSWMKGGVELQDEMWMDPTP</sequence>
<reference evidence="1 2" key="1">
    <citation type="journal article" date="2015" name="BMC Genomics">
        <title>Insights from the genome of Ophiocordyceps polyrhachis-furcata to pathogenicity and host specificity in insect fungi.</title>
        <authorList>
            <person name="Wichadakul D."/>
            <person name="Kobmoo N."/>
            <person name="Ingsriswang S."/>
            <person name="Tangphatsornruang S."/>
            <person name="Chantasingh D."/>
            <person name="Luangsa-ard J.J."/>
            <person name="Eurwilaichitr L."/>
        </authorList>
    </citation>
    <scope>NUCLEOTIDE SEQUENCE [LARGE SCALE GENOMIC DNA]</scope>
    <source>
        <strain evidence="1 2">BCC 54312</strain>
    </source>
</reference>